<dbReference type="Proteomes" id="UP001500879">
    <property type="component" value="Unassembled WGS sequence"/>
</dbReference>
<gene>
    <name evidence="2" type="ORF">GCM10010357_04380</name>
</gene>
<protein>
    <submittedName>
        <fullName evidence="2">GGDEF domain-containing protein</fullName>
    </submittedName>
</protein>
<dbReference type="NCBIfam" id="TIGR00254">
    <property type="entry name" value="GGDEF"/>
    <property type="match status" value="1"/>
</dbReference>
<dbReference type="SUPFAM" id="SSF55073">
    <property type="entry name" value="Nucleotide cyclase"/>
    <property type="match status" value="1"/>
</dbReference>
<dbReference type="InterPro" id="IPR052163">
    <property type="entry name" value="DGC-Regulatory_Protein"/>
</dbReference>
<dbReference type="PROSITE" id="PS50887">
    <property type="entry name" value="GGDEF"/>
    <property type="match status" value="1"/>
</dbReference>
<dbReference type="Pfam" id="PF00990">
    <property type="entry name" value="GGDEF"/>
    <property type="match status" value="1"/>
</dbReference>
<dbReference type="PANTHER" id="PTHR46663">
    <property type="entry name" value="DIGUANYLATE CYCLASE DGCT-RELATED"/>
    <property type="match status" value="1"/>
</dbReference>
<proteinExistence type="predicted"/>
<dbReference type="RefSeq" id="WP_344019142.1">
    <property type="nucleotide sequence ID" value="NZ_BAAABX010000005.1"/>
</dbReference>
<keyword evidence="3" id="KW-1185">Reference proteome</keyword>
<dbReference type="SMART" id="SM00267">
    <property type="entry name" value="GGDEF"/>
    <property type="match status" value="1"/>
</dbReference>
<dbReference type="Gene3D" id="3.30.70.270">
    <property type="match status" value="1"/>
</dbReference>
<dbReference type="InterPro" id="IPR043128">
    <property type="entry name" value="Rev_trsase/Diguanyl_cyclase"/>
</dbReference>
<accession>A0ABN0Y8C3</accession>
<comment type="caution">
    <text evidence="2">The sequence shown here is derived from an EMBL/GenBank/DDBJ whole genome shotgun (WGS) entry which is preliminary data.</text>
</comment>
<evidence type="ECO:0000313" key="2">
    <source>
        <dbReference type="EMBL" id="GAA0386718.1"/>
    </source>
</evidence>
<sequence length="215" mass="23217">MSEILTTVAAALPIAAGWSVHSLRLRRRVEAARRDPLTGLPTRDAFTERAARTLAKAPTAIYVIDLVRFKQVNDTHGHAAGDAVIRASGERLAAWARAHEGMAARLGGDEFAAFTRVHSHQDHVQQPKDLAWALEQPVRFEGQKLTVEASIGTVAHSPADGADLPTLMRIADEQMYAAKRIGIPWLNALNLESTDATVNGRRHGRPGTAGWDGAG</sequence>
<evidence type="ECO:0000259" key="1">
    <source>
        <dbReference type="PROSITE" id="PS50887"/>
    </source>
</evidence>
<feature type="domain" description="GGDEF" evidence="1">
    <location>
        <begin position="57"/>
        <end position="191"/>
    </location>
</feature>
<dbReference type="InterPro" id="IPR000160">
    <property type="entry name" value="GGDEF_dom"/>
</dbReference>
<reference evidence="2 3" key="1">
    <citation type="journal article" date="2019" name="Int. J. Syst. Evol. Microbiol.">
        <title>The Global Catalogue of Microorganisms (GCM) 10K type strain sequencing project: providing services to taxonomists for standard genome sequencing and annotation.</title>
        <authorList>
            <consortium name="The Broad Institute Genomics Platform"/>
            <consortium name="The Broad Institute Genome Sequencing Center for Infectious Disease"/>
            <person name="Wu L."/>
            <person name="Ma J."/>
        </authorList>
    </citation>
    <scope>NUCLEOTIDE SEQUENCE [LARGE SCALE GENOMIC DNA]</scope>
    <source>
        <strain evidence="2 3">JCM 4788</strain>
    </source>
</reference>
<dbReference type="EMBL" id="BAAABX010000005">
    <property type="protein sequence ID" value="GAA0386718.1"/>
    <property type="molecule type" value="Genomic_DNA"/>
</dbReference>
<dbReference type="PANTHER" id="PTHR46663:SF2">
    <property type="entry name" value="GGDEF DOMAIN-CONTAINING PROTEIN"/>
    <property type="match status" value="1"/>
</dbReference>
<dbReference type="InterPro" id="IPR029787">
    <property type="entry name" value="Nucleotide_cyclase"/>
</dbReference>
<dbReference type="CDD" id="cd01949">
    <property type="entry name" value="GGDEF"/>
    <property type="match status" value="1"/>
</dbReference>
<organism evidence="2 3">
    <name type="scientific">Streptomyces luteireticuli</name>
    <dbReference type="NCBI Taxonomy" id="173858"/>
    <lineage>
        <taxon>Bacteria</taxon>
        <taxon>Bacillati</taxon>
        <taxon>Actinomycetota</taxon>
        <taxon>Actinomycetes</taxon>
        <taxon>Kitasatosporales</taxon>
        <taxon>Streptomycetaceae</taxon>
        <taxon>Streptomyces</taxon>
    </lineage>
</organism>
<name>A0ABN0Y8C3_9ACTN</name>
<evidence type="ECO:0000313" key="3">
    <source>
        <dbReference type="Proteomes" id="UP001500879"/>
    </source>
</evidence>